<dbReference type="Pfam" id="PF00392">
    <property type="entry name" value="GntR"/>
    <property type="match status" value="1"/>
</dbReference>
<dbReference type="STRING" id="1156985.SAMN04488118_11175"/>
<dbReference type="InterPro" id="IPR008920">
    <property type="entry name" value="TF_FadR/GntR_C"/>
</dbReference>
<dbReference type="InterPro" id="IPR036388">
    <property type="entry name" value="WH-like_DNA-bd_sf"/>
</dbReference>
<keyword evidence="6" id="KW-1185">Reference proteome</keyword>
<gene>
    <name evidence="5" type="ORF">SAMN04488118_11175</name>
</gene>
<dbReference type="OrthoDB" id="8638122at2"/>
<dbReference type="SUPFAM" id="SSF48008">
    <property type="entry name" value="GntR ligand-binding domain-like"/>
    <property type="match status" value="1"/>
</dbReference>
<dbReference type="AlphaFoldDB" id="A0A1G5RCK7"/>
<sequence>MPESCLDKLTFPELDFARPAADQIFDAVKVAILRMDLEPGCLISEAELGARCGASRTPVREAFTRLREEGLVVTRPSRGNFVSKLSPDRMKAAQFIREALELANVRWLCTVGLSDEIRMQLRQNLSAQARVVQVREEIGGRRAFQALDDRFHALLAQGTGFERAETLLVREKAALDRLRVLALNEEMHMTHLFSAHQAIFDAISARDSAAAEELMAAHLREVLTMLSNLVTAHRDYFE</sequence>
<dbReference type="SMART" id="SM00895">
    <property type="entry name" value="FCD"/>
    <property type="match status" value="1"/>
</dbReference>
<dbReference type="EMBL" id="FMWG01000011">
    <property type="protein sequence ID" value="SCZ71009.1"/>
    <property type="molecule type" value="Genomic_DNA"/>
</dbReference>
<proteinExistence type="predicted"/>
<dbReference type="SMART" id="SM00345">
    <property type="entry name" value="HTH_GNTR"/>
    <property type="match status" value="1"/>
</dbReference>
<feature type="domain" description="HTH gntR-type" evidence="4">
    <location>
        <begin position="18"/>
        <end position="85"/>
    </location>
</feature>
<evidence type="ECO:0000256" key="1">
    <source>
        <dbReference type="ARBA" id="ARBA00023015"/>
    </source>
</evidence>
<dbReference type="GO" id="GO:0003700">
    <property type="term" value="F:DNA-binding transcription factor activity"/>
    <property type="evidence" value="ECO:0007669"/>
    <property type="project" value="InterPro"/>
</dbReference>
<keyword evidence="2" id="KW-0238">DNA-binding</keyword>
<dbReference type="Gene3D" id="1.20.120.530">
    <property type="entry name" value="GntR ligand-binding domain-like"/>
    <property type="match status" value="1"/>
</dbReference>
<dbReference type="PROSITE" id="PS50949">
    <property type="entry name" value="HTH_GNTR"/>
    <property type="match status" value="1"/>
</dbReference>
<dbReference type="PANTHER" id="PTHR43537">
    <property type="entry name" value="TRANSCRIPTIONAL REGULATOR, GNTR FAMILY"/>
    <property type="match status" value="1"/>
</dbReference>
<reference evidence="5 6" key="1">
    <citation type="submission" date="2016-10" db="EMBL/GenBank/DDBJ databases">
        <authorList>
            <person name="de Groot N.N."/>
        </authorList>
    </citation>
    <scope>NUCLEOTIDE SEQUENCE [LARGE SCALE GENOMIC DNA]</scope>
    <source>
        <strain evidence="5 6">U95</strain>
    </source>
</reference>
<evidence type="ECO:0000313" key="6">
    <source>
        <dbReference type="Proteomes" id="UP000198767"/>
    </source>
</evidence>
<keyword evidence="1" id="KW-0805">Transcription regulation</keyword>
<dbReference type="RefSeq" id="WP_090220600.1">
    <property type="nucleotide sequence ID" value="NZ_FMWG01000011.1"/>
</dbReference>
<evidence type="ECO:0000256" key="3">
    <source>
        <dbReference type="ARBA" id="ARBA00023163"/>
    </source>
</evidence>
<dbReference type="CDD" id="cd07377">
    <property type="entry name" value="WHTH_GntR"/>
    <property type="match status" value="1"/>
</dbReference>
<dbReference type="PANTHER" id="PTHR43537:SF5">
    <property type="entry name" value="UXU OPERON TRANSCRIPTIONAL REGULATOR"/>
    <property type="match status" value="1"/>
</dbReference>
<accession>A0A1G5RCK7</accession>
<name>A0A1G5RCK7_9RHOB</name>
<keyword evidence="3" id="KW-0804">Transcription</keyword>
<dbReference type="Proteomes" id="UP000198767">
    <property type="component" value="Unassembled WGS sequence"/>
</dbReference>
<dbReference type="PRINTS" id="PR00035">
    <property type="entry name" value="HTHGNTR"/>
</dbReference>
<evidence type="ECO:0000259" key="4">
    <source>
        <dbReference type="PROSITE" id="PS50949"/>
    </source>
</evidence>
<evidence type="ECO:0000313" key="5">
    <source>
        <dbReference type="EMBL" id="SCZ71009.1"/>
    </source>
</evidence>
<organism evidence="5 6">
    <name type="scientific">Epibacterium ulvae</name>
    <dbReference type="NCBI Taxonomy" id="1156985"/>
    <lineage>
        <taxon>Bacteria</taxon>
        <taxon>Pseudomonadati</taxon>
        <taxon>Pseudomonadota</taxon>
        <taxon>Alphaproteobacteria</taxon>
        <taxon>Rhodobacterales</taxon>
        <taxon>Roseobacteraceae</taxon>
        <taxon>Epibacterium</taxon>
    </lineage>
</organism>
<dbReference type="Pfam" id="PF07729">
    <property type="entry name" value="FCD"/>
    <property type="match status" value="1"/>
</dbReference>
<protein>
    <submittedName>
        <fullName evidence="5">Transcriptional regulator, GntR family</fullName>
    </submittedName>
</protein>
<dbReference type="Gene3D" id="1.10.10.10">
    <property type="entry name" value="Winged helix-like DNA-binding domain superfamily/Winged helix DNA-binding domain"/>
    <property type="match status" value="1"/>
</dbReference>
<dbReference type="InterPro" id="IPR011711">
    <property type="entry name" value="GntR_C"/>
</dbReference>
<dbReference type="GO" id="GO:0003677">
    <property type="term" value="F:DNA binding"/>
    <property type="evidence" value="ECO:0007669"/>
    <property type="project" value="UniProtKB-KW"/>
</dbReference>
<dbReference type="InterPro" id="IPR000524">
    <property type="entry name" value="Tscrpt_reg_HTH_GntR"/>
</dbReference>
<dbReference type="InterPro" id="IPR036390">
    <property type="entry name" value="WH_DNA-bd_sf"/>
</dbReference>
<dbReference type="SUPFAM" id="SSF46785">
    <property type="entry name" value="Winged helix' DNA-binding domain"/>
    <property type="match status" value="1"/>
</dbReference>
<evidence type="ECO:0000256" key="2">
    <source>
        <dbReference type="ARBA" id="ARBA00023125"/>
    </source>
</evidence>